<dbReference type="EMBL" id="CAJOBH010080719">
    <property type="protein sequence ID" value="CAF4515761.1"/>
    <property type="molecule type" value="Genomic_DNA"/>
</dbReference>
<dbReference type="PANTHER" id="PTHR46972">
    <property type="entry name" value="MONOOXYGENASE ASQM-RELATED"/>
    <property type="match status" value="1"/>
</dbReference>
<proteinExistence type="predicted"/>
<dbReference type="AlphaFoldDB" id="A0A815TN17"/>
<dbReference type="Proteomes" id="UP000681967">
    <property type="component" value="Unassembled WGS sequence"/>
</dbReference>
<dbReference type="InterPro" id="IPR002938">
    <property type="entry name" value="FAD-bd"/>
</dbReference>
<sequence>MTDMFIIAGGGIGGLATALALQNHGFSCQIYERDTDFNSRRQGYSLTIQKNGFEALEKLGIGDNVRTMGSDSIISGTSTYNDCGDLISSTPKRRSSSRRFDNFAISRQSLRQCLMNELKPDIIQWNKAITRYETIPDDPCHVRIFLSDSTSIVARALIGCDGVRSSIRKQMLGDDLKYLGVWTINGIAPHDDNKILVNQTIQMIDGKSRLFVKPFSIGKSMWQLTFKVSMDDEIYHLLDQNDVEGLLNRAKSITNKWHEPIPTLINDTQTSDIRAGPLFDRDPLDTINKDVSCVTMLGDAVHPMSPFKGQGANQALTDAVNLVKYLAQYATEDRGVEKAFAEFEREMLTRCRDHVLRSRWAVKFLHSENALSNENMTQFVRAKLLID</sequence>
<keyword evidence="2" id="KW-0274">FAD</keyword>
<dbReference type="SUPFAM" id="SSF51905">
    <property type="entry name" value="FAD/NAD(P)-binding domain"/>
    <property type="match status" value="1"/>
</dbReference>
<organism evidence="6 9">
    <name type="scientific">Rotaria magnacalcarata</name>
    <dbReference type="NCBI Taxonomy" id="392030"/>
    <lineage>
        <taxon>Eukaryota</taxon>
        <taxon>Metazoa</taxon>
        <taxon>Spiralia</taxon>
        <taxon>Gnathifera</taxon>
        <taxon>Rotifera</taxon>
        <taxon>Eurotatoria</taxon>
        <taxon>Bdelloidea</taxon>
        <taxon>Philodinida</taxon>
        <taxon>Philodinidae</taxon>
        <taxon>Rotaria</taxon>
    </lineage>
</organism>
<dbReference type="EMBL" id="CAJNOV010013089">
    <property type="protein sequence ID" value="CAF1508278.1"/>
    <property type="molecule type" value="Genomic_DNA"/>
</dbReference>
<evidence type="ECO:0000256" key="3">
    <source>
        <dbReference type="ARBA" id="ARBA00023002"/>
    </source>
</evidence>
<dbReference type="PANTHER" id="PTHR46972:SF1">
    <property type="entry name" value="FAD DEPENDENT OXIDOREDUCTASE DOMAIN-CONTAINING PROTEIN"/>
    <property type="match status" value="1"/>
</dbReference>
<accession>A0A815TN17</accession>
<protein>
    <recommendedName>
        <fullName evidence="5">FAD-binding domain-containing protein</fullName>
    </recommendedName>
</protein>
<keyword evidence="3" id="KW-0560">Oxidoreductase</keyword>
<evidence type="ECO:0000259" key="5">
    <source>
        <dbReference type="Pfam" id="PF01494"/>
    </source>
</evidence>
<reference evidence="6" key="1">
    <citation type="submission" date="2021-02" db="EMBL/GenBank/DDBJ databases">
        <authorList>
            <person name="Nowell W R."/>
        </authorList>
    </citation>
    <scope>NUCLEOTIDE SEQUENCE</scope>
</reference>
<evidence type="ECO:0000256" key="1">
    <source>
        <dbReference type="ARBA" id="ARBA00022630"/>
    </source>
</evidence>
<gene>
    <name evidence="7" type="ORF">BYL167_LOCUS36677</name>
    <name evidence="6" type="ORF">CJN711_LOCUS27650</name>
    <name evidence="8" type="ORF">GIL414_LOCUS38571</name>
</gene>
<evidence type="ECO:0000256" key="4">
    <source>
        <dbReference type="ARBA" id="ARBA00023033"/>
    </source>
</evidence>
<dbReference type="Proteomes" id="UP000663855">
    <property type="component" value="Unassembled WGS sequence"/>
</dbReference>
<dbReference type="EMBL" id="CAJOBJ010102136">
    <property type="protein sequence ID" value="CAF4592773.1"/>
    <property type="molecule type" value="Genomic_DNA"/>
</dbReference>
<evidence type="ECO:0000313" key="9">
    <source>
        <dbReference type="Proteomes" id="UP000663855"/>
    </source>
</evidence>
<dbReference type="GO" id="GO:0004497">
    <property type="term" value="F:monooxygenase activity"/>
    <property type="evidence" value="ECO:0007669"/>
    <property type="project" value="UniProtKB-KW"/>
</dbReference>
<dbReference type="PRINTS" id="PR00420">
    <property type="entry name" value="RNGMNOXGNASE"/>
</dbReference>
<feature type="domain" description="FAD-binding" evidence="5">
    <location>
        <begin position="6"/>
        <end position="171"/>
    </location>
</feature>
<name>A0A815TN17_9BILA</name>
<dbReference type="GO" id="GO:0071949">
    <property type="term" value="F:FAD binding"/>
    <property type="evidence" value="ECO:0007669"/>
    <property type="project" value="InterPro"/>
</dbReference>
<keyword evidence="1" id="KW-0285">Flavoprotein</keyword>
<evidence type="ECO:0000256" key="2">
    <source>
        <dbReference type="ARBA" id="ARBA00022827"/>
    </source>
</evidence>
<dbReference type="Pfam" id="PF01494">
    <property type="entry name" value="FAD_binding_3"/>
    <property type="match status" value="2"/>
</dbReference>
<evidence type="ECO:0000313" key="7">
    <source>
        <dbReference type="EMBL" id="CAF4515761.1"/>
    </source>
</evidence>
<dbReference type="Gene3D" id="3.50.50.60">
    <property type="entry name" value="FAD/NAD(P)-binding domain"/>
    <property type="match status" value="1"/>
</dbReference>
<evidence type="ECO:0000313" key="8">
    <source>
        <dbReference type="EMBL" id="CAF4592773.1"/>
    </source>
</evidence>
<feature type="domain" description="FAD-binding" evidence="5">
    <location>
        <begin position="294"/>
        <end position="335"/>
    </location>
</feature>
<evidence type="ECO:0000313" key="6">
    <source>
        <dbReference type="EMBL" id="CAF1508278.1"/>
    </source>
</evidence>
<comment type="caution">
    <text evidence="6">The sequence shown here is derived from an EMBL/GenBank/DDBJ whole genome shotgun (WGS) entry which is preliminary data.</text>
</comment>
<dbReference type="Proteomes" id="UP000681720">
    <property type="component" value="Unassembled WGS sequence"/>
</dbReference>
<keyword evidence="4" id="KW-0503">Monooxygenase</keyword>
<dbReference type="InterPro" id="IPR036188">
    <property type="entry name" value="FAD/NAD-bd_sf"/>
</dbReference>